<reference evidence="2 3" key="1">
    <citation type="journal article" date="2018" name="Appl. Microbiol. Biotechnol.">
        <title>Characterization of the caprolactam degradation pathway in Pseudomonas jessenii using mass spectrometry-based proteomics.</title>
        <authorList>
            <person name="Otzen M."/>
            <person name="Palacio C."/>
            <person name="Janssen D.B."/>
        </authorList>
    </citation>
    <scope>NUCLEOTIDE SEQUENCE [LARGE SCALE GENOMIC DNA]</scope>
    <source>
        <strain evidence="2 3">GO3</strain>
    </source>
</reference>
<accession>A0A2W0EWA6</accession>
<feature type="domain" description="NADH:flavin oxidoreductase/NADH oxidase N-terminal" evidence="1">
    <location>
        <begin position="16"/>
        <end position="376"/>
    </location>
</feature>
<dbReference type="SUPFAM" id="SSF51395">
    <property type="entry name" value="FMN-linked oxidoreductases"/>
    <property type="match status" value="1"/>
</dbReference>
<evidence type="ECO:0000313" key="2">
    <source>
        <dbReference type="EMBL" id="PYY69441.1"/>
    </source>
</evidence>
<dbReference type="RefSeq" id="WP_110660358.1">
    <property type="nucleotide sequence ID" value="NZ_PDLL01000194.1"/>
</dbReference>
<dbReference type="PANTHER" id="PTHR22893">
    <property type="entry name" value="NADH OXIDOREDUCTASE-RELATED"/>
    <property type="match status" value="1"/>
</dbReference>
<dbReference type="InterPro" id="IPR045247">
    <property type="entry name" value="Oye-like"/>
</dbReference>
<evidence type="ECO:0000313" key="3">
    <source>
        <dbReference type="Proteomes" id="UP000247437"/>
    </source>
</evidence>
<dbReference type="AlphaFoldDB" id="A0A2W0EWA6"/>
<proteinExistence type="predicted"/>
<dbReference type="EMBL" id="PDLL01000194">
    <property type="protein sequence ID" value="PYY69441.1"/>
    <property type="molecule type" value="Genomic_DNA"/>
</dbReference>
<evidence type="ECO:0000259" key="1">
    <source>
        <dbReference type="Pfam" id="PF00724"/>
    </source>
</evidence>
<dbReference type="InterPro" id="IPR013785">
    <property type="entry name" value="Aldolase_TIM"/>
</dbReference>
<dbReference type="PANTHER" id="PTHR22893:SF55">
    <property type="entry name" value="OXIDOREDUCTASE-RELATED"/>
    <property type="match status" value="1"/>
</dbReference>
<dbReference type="GO" id="GO:0010181">
    <property type="term" value="F:FMN binding"/>
    <property type="evidence" value="ECO:0007669"/>
    <property type="project" value="InterPro"/>
</dbReference>
<sequence>MTVALGSPSLSRLQPLFTAFRLGSLVLPNRIVMAPMTRCSAVDGVPGEGVASYYRQRAENGVGLIISEGIGVDHAAALGTGTLGESNLPVLHGAKPVARWKAIVDQVHGAGGRIFAQLWHQGPVRMPGTGPHPDAPSCRPSGRWGPLAGNTSATAQYLAEVRRQTPAMSESAIADVIAAYGRTAANARAAGFDGLAIHGAHGYLIDSFLWGVTNVRNDAWGGSLRARTRFACEVIKEVRRAGGGLPVVFRFSQWKLQDYDARLVDTPAGLEHLLEPLAEAGVDVFDASTRQFHLPAFAGSQRTLAGWTRHLSGLPVMAVGGVGLDRELKDSLLEDVLAADNAQIAARGIEQGEFDLIGVGRALLADPDWVGKLRSGALLPDFRSSLFAGEPVQP</sequence>
<dbReference type="GO" id="GO:0016491">
    <property type="term" value="F:oxidoreductase activity"/>
    <property type="evidence" value="ECO:0007669"/>
    <property type="project" value="InterPro"/>
</dbReference>
<dbReference type="OrthoDB" id="8523426at2"/>
<organism evidence="2 3">
    <name type="scientific">Pseudomonas jessenii</name>
    <dbReference type="NCBI Taxonomy" id="77298"/>
    <lineage>
        <taxon>Bacteria</taxon>
        <taxon>Pseudomonadati</taxon>
        <taxon>Pseudomonadota</taxon>
        <taxon>Gammaproteobacteria</taxon>
        <taxon>Pseudomonadales</taxon>
        <taxon>Pseudomonadaceae</taxon>
        <taxon>Pseudomonas</taxon>
    </lineage>
</organism>
<name>A0A2W0EWA6_PSEJE</name>
<dbReference type="Proteomes" id="UP000247437">
    <property type="component" value="Unassembled WGS sequence"/>
</dbReference>
<gene>
    <name evidence="2" type="ORF">CRX42_16555</name>
</gene>
<comment type="caution">
    <text evidence="2">The sequence shown here is derived from an EMBL/GenBank/DDBJ whole genome shotgun (WGS) entry which is preliminary data.</text>
</comment>
<protein>
    <submittedName>
        <fullName evidence="2">12-oxophytodienoate reductase</fullName>
    </submittedName>
</protein>
<dbReference type="Gene3D" id="3.20.20.70">
    <property type="entry name" value="Aldolase class I"/>
    <property type="match status" value="1"/>
</dbReference>
<dbReference type="GO" id="GO:0005829">
    <property type="term" value="C:cytosol"/>
    <property type="evidence" value="ECO:0007669"/>
    <property type="project" value="TreeGrafter"/>
</dbReference>
<dbReference type="InterPro" id="IPR001155">
    <property type="entry name" value="OxRdtase_FMN_N"/>
</dbReference>
<dbReference type="Pfam" id="PF00724">
    <property type="entry name" value="Oxidored_FMN"/>
    <property type="match status" value="1"/>
</dbReference>